<dbReference type="OrthoDB" id="76676at2759"/>
<dbReference type="EMBL" id="VIGI01000003">
    <property type="protein sequence ID" value="KAB8302961.1"/>
    <property type="molecule type" value="Genomic_DNA"/>
</dbReference>
<evidence type="ECO:0000256" key="4">
    <source>
        <dbReference type="ARBA" id="ARBA00023125"/>
    </source>
</evidence>
<accession>A0A5N6KHA0</accession>
<dbReference type="GO" id="GO:0006367">
    <property type="term" value="P:transcription initiation at RNA polymerase II promoter"/>
    <property type="evidence" value="ECO:0007669"/>
    <property type="project" value="InterPro"/>
</dbReference>
<feature type="compositionally biased region" description="Basic and acidic residues" evidence="7">
    <location>
        <begin position="538"/>
        <end position="560"/>
    </location>
</feature>
<dbReference type="SUPFAM" id="SSF50916">
    <property type="entry name" value="Rap30/74 interaction domains"/>
    <property type="match status" value="1"/>
</dbReference>
<organism evidence="8 9">
    <name type="scientific">Monilinia laxa</name>
    <name type="common">Brown rot fungus</name>
    <name type="synonym">Sclerotinia laxa</name>
    <dbReference type="NCBI Taxonomy" id="61186"/>
    <lineage>
        <taxon>Eukaryota</taxon>
        <taxon>Fungi</taxon>
        <taxon>Dikarya</taxon>
        <taxon>Ascomycota</taxon>
        <taxon>Pezizomycotina</taxon>
        <taxon>Leotiomycetes</taxon>
        <taxon>Helotiales</taxon>
        <taxon>Sclerotiniaceae</taxon>
        <taxon>Monilinia</taxon>
    </lineage>
</organism>
<name>A0A5N6KHA0_MONLA</name>
<sequence>MSTTFCFGGYLKIPGLFSYCDRSDSLLLQTYNNLQDTLTDKSHIEASNLPTTRTLVLPHQLLKMSASPSGISNGRTPTPTPNSGGAPQFTRKPKAADPLRPRKKPIRRPNVPSKPAGANLNGLAPVRPNGPTSLNSITGPRAPGPRGPIPINGNVAPRQTYDGWTHPPKGEYTDYPLFTTRRALREGLRYHAMRFAGKKEVDPTNQDEFTRPISLHRRDPRQPPAGKALKDEDTVMEDAVDSKERERLEILRAEKEAQKAADRAQIAPTGNNATALAARKAQSFRNEKTTQVHRLDKTAEQKKESDLRYEEALPWHLEDADNKNTWVGNYESALSEVNVIFFTEGSAFKMIPVEKWYKFTSKNKFNTLTIDEAEALLNKKTKESRWAMKTHEKNEAQRATQENIRGMNRLYTVKTESSSFKGSSRSETRDIDELDFDADDLFQDDDELATVEPDRDEDTKDAQERIRQDQRSANLFGEADEETVEKDFIKEEQEEEAKRKLGKGVRKALTKREKNFIYDSDSSNPYASTDSEDDTSDEEKQKEIDKKKDEEAKAKLKAEAKTATGTSSKGNNTPSGRPKHTDPLKKSKSLKRPGSPNLSESSGNESSRKKHKKKHVGSSQPTGTSTPIPGQTQRKSSIVKMSVNPSELSRISSSPPNPQGHTSDGEATGGEISDGAGRKKKKITLRIGGSPTTSRAGSPAPGKSASRAGSPAQTAESATPSGSGAITPKEIIAALPSTGISIGQLLGHFRGRVGDAEGQTTKTEFMAMIKRNTKYGADKLLRPKRQVSLADVVNETNLVQKHFDALERKQMAFRTQRMRDGDGRFWRMILIVDADAICGEKSSTQGISIRGPPGRVGIDFLVFSDTTHSLA</sequence>
<comment type="similarity">
    <text evidence="2">Belongs to the TFIIF alpha subunit family.</text>
</comment>
<feature type="compositionally biased region" description="Polar residues" evidence="7">
    <location>
        <begin position="66"/>
        <end position="85"/>
    </location>
</feature>
<evidence type="ECO:0000256" key="7">
    <source>
        <dbReference type="SAM" id="MobiDB-lite"/>
    </source>
</evidence>
<dbReference type="PANTHER" id="PTHR13011:SF0">
    <property type="entry name" value="GENERAL TRANSCRIPTION FACTOR IIF SUBUNIT 1"/>
    <property type="match status" value="1"/>
</dbReference>
<dbReference type="GO" id="GO:0005674">
    <property type="term" value="C:transcription factor TFIIF complex"/>
    <property type="evidence" value="ECO:0007669"/>
    <property type="project" value="TreeGrafter"/>
</dbReference>
<dbReference type="InterPro" id="IPR008851">
    <property type="entry name" value="TFIIF-alpha"/>
</dbReference>
<keyword evidence="5" id="KW-0804">Transcription</keyword>
<feature type="compositionally biased region" description="Polar residues" evidence="7">
    <location>
        <begin position="711"/>
        <end position="724"/>
    </location>
</feature>
<evidence type="ECO:0000256" key="2">
    <source>
        <dbReference type="ARBA" id="ARBA00005249"/>
    </source>
</evidence>
<dbReference type="GO" id="GO:0032968">
    <property type="term" value="P:positive regulation of transcription elongation by RNA polymerase II"/>
    <property type="evidence" value="ECO:0007669"/>
    <property type="project" value="InterPro"/>
</dbReference>
<reference evidence="8 9" key="1">
    <citation type="submission" date="2019-06" db="EMBL/GenBank/DDBJ databases">
        <title>Genome Sequence of the Brown Rot Fungal Pathogen Monilinia laxa.</title>
        <authorList>
            <person name="De Miccolis Angelini R.M."/>
            <person name="Landi L."/>
            <person name="Abate D."/>
            <person name="Pollastro S."/>
            <person name="Romanazzi G."/>
            <person name="Faretra F."/>
        </authorList>
    </citation>
    <scope>NUCLEOTIDE SEQUENCE [LARGE SCALE GENOMIC DNA]</scope>
    <source>
        <strain evidence="8 9">Mlax316</strain>
    </source>
</reference>
<feature type="compositionally biased region" description="Polar residues" evidence="7">
    <location>
        <begin position="643"/>
        <end position="662"/>
    </location>
</feature>
<feature type="region of interest" description="Disordered" evidence="7">
    <location>
        <begin position="415"/>
        <end position="725"/>
    </location>
</feature>
<feature type="compositionally biased region" description="Polar residues" evidence="7">
    <location>
        <begin position="596"/>
        <end position="605"/>
    </location>
</feature>
<feature type="region of interest" description="Disordered" evidence="7">
    <location>
        <begin position="65"/>
        <end position="148"/>
    </location>
</feature>
<keyword evidence="6" id="KW-0539">Nucleus</keyword>
<comment type="caution">
    <text evidence="8">The sequence shown here is derived from an EMBL/GenBank/DDBJ whole genome shotgun (WGS) entry which is preliminary data.</text>
</comment>
<dbReference type="Pfam" id="PF05793">
    <property type="entry name" value="TFIIF_alpha"/>
    <property type="match status" value="1"/>
</dbReference>
<feature type="compositionally biased region" description="Basic and acidic residues" evidence="7">
    <location>
        <begin position="485"/>
        <end position="499"/>
    </location>
</feature>
<dbReference type="AlphaFoldDB" id="A0A5N6KHA0"/>
<evidence type="ECO:0000256" key="5">
    <source>
        <dbReference type="ARBA" id="ARBA00023163"/>
    </source>
</evidence>
<comment type="subcellular location">
    <subcellularLocation>
        <location evidence="1">Nucleus</location>
    </subcellularLocation>
</comment>
<feature type="compositionally biased region" description="Polar residues" evidence="7">
    <location>
        <begin position="563"/>
        <end position="575"/>
    </location>
</feature>
<evidence type="ECO:0000313" key="9">
    <source>
        <dbReference type="Proteomes" id="UP000326757"/>
    </source>
</evidence>
<dbReference type="Proteomes" id="UP000326757">
    <property type="component" value="Unassembled WGS sequence"/>
</dbReference>
<dbReference type="InterPro" id="IPR011039">
    <property type="entry name" value="TFIIF_interaction"/>
</dbReference>
<feature type="region of interest" description="Disordered" evidence="7">
    <location>
        <begin position="215"/>
        <end position="243"/>
    </location>
</feature>
<dbReference type="GO" id="GO:0001096">
    <property type="term" value="F:TFIIF-class transcription factor complex binding"/>
    <property type="evidence" value="ECO:0007669"/>
    <property type="project" value="TreeGrafter"/>
</dbReference>
<keyword evidence="3" id="KW-0805">Transcription regulation</keyword>
<evidence type="ECO:0000256" key="3">
    <source>
        <dbReference type="ARBA" id="ARBA00023015"/>
    </source>
</evidence>
<feature type="compositionally biased region" description="Basic and acidic residues" evidence="7">
    <location>
        <begin position="457"/>
        <end position="470"/>
    </location>
</feature>
<protein>
    <submittedName>
        <fullName evidence="8">Uncharacterized protein</fullName>
    </submittedName>
</protein>
<keyword evidence="4" id="KW-0238">DNA-binding</keyword>
<feature type="compositionally biased region" description="Polar residues" evidence="7">
    <location>
        <begin position="617"/>
        <end position="636"/>
    </location>
</feature>
<feature type="compositionally biased region" description="Acidic residues" evidence="7">
    <location>
        <begin position="432"/>
        <end position="449"/>
    </location>
</feature>
<dbReference type="PANTHER" id="PTHR13011">
    <property type="entry name" value="TFIIF-ALPHA"/>
    <property type="match status" value="1"/>
</dbReference>
<evidence type="ECO:0000313" key="8">
    <source>
        <dbReference type="EMBL" id="KAB8302961.1"/>
    </source>
</evidence>
<gene>
    <name evidence="8" type="ORF">EYC80_006276</name>
</gene>
<evidence type="ECO:0000256" key="1">
    <source>
        <dbReference type="ARBA" id="ARBA00004123"/>
    </source>
</evidence>
<feature type="compositionally biased region" description="Basic residues" evidence="7">
    <location>
        <begin position="500"/>
        <end position="509"/>
    </location>
</feature>
<proteinExistence type="inferred from homology"/>
<dbReference type="GO" id="GO:0016251">
    <property type="term" value="F:RNA polymerase II general transcription initiation factor activity"/>
    <property type="evidence" value="ECO:0007669"/>
    <property type="project" value="TreeGrafter"/>
</dbReference>
<keyword evidence="9" id="KW-1185">Reference proteome</keyword>
<dbReference type="GO" id="GO:0003677">
    <property type="term" value="F:DNA binding"/>
    <property type="evidence" value="ECO:0007669"/>
    <property type="project" value="UniProtKB-KW"/>
</dbReference>
<evidence type="ECO:0000256" key="6">
    <source>
        <dbReference type="ARBA" id="ARBA00023242"/>
    </source>
</evidence>